<keyword evidence="1" id="KW-0472">Membrane</keyword>
<accession>A0ABW3UAE3</accession>
<keyword evidence="1" id="KW-0812">Transmembrane</keyword>
<gene>
    <name evidence="3" type="ORF">ACFQ2X_12945</name>
</gene>
<evidence type="ECO:0000256" key="1">
    <source>
        <dbReference type="SAM" id="Phobius"/>
    </source>
</evidence>
<dbReference type="Pfam" id="PF14145">
    <property type="entry name" value="YrhK"/>
    <property type="match status" value="1"/>
</dbReference>
<name>A0ABW3UAE3_9GAMM</name>
<keyword evidence="1" id="KW-1133">Transmembrane helix</keyword>
<proteinExistence type="predicted"/>
<protein>
    <submittedName>
        <fullName evidence="3">YrhK family protein</fullName>
    </submittedName>
</protein>
<evidence type="ECO:0000259" key="2">
    <source>
        <dbReference type="Pfam" id="PF14145"/>
    </source>
</evidence>
<comment type="caution">
    <text evidence="3">The sequence shown here is derived from an EMBL/GenBank/DDBJ whole genome shotgun (WGS) entry which is preliminary data.</text>
</comment>
<reference evidence="4" key="1">
    <citation type="journal article" date="2019" name="Int. J. Syst. Evol. Microbiol.">
        <title>The Global Catalogue of Microorganisms (GCM) 10K type strain sequencing project: providing services to taxonomists for standard genome sequencing and annotation.</title>
        <authorList>
            <consortium name="The Broad Institute Genomics Platform"/>
            <consortium name="The Broad Institute Genome Sequencing Center for Infectious Disease"/>
            <person name="Wu L."/>
            <person name="Ma J."/>
        </authorList>
    </citation>
    <scope>NUCLEOTIDE SEQUENCE [LARGE SCALE GENOMIC DNA]</scope>
    <source>
        <strain evidence="4">CCUG 54356</strain>
    </source>
</reference>
<organism evidence="3 4">
    <name type="scientific">Microbulbifer celer</name>
    <dbReference type="NCBI Taxonomy" id="435905"/>
    <lineage>
        <taxon>Bacteria</taxon>
        <taxon>Pseudomonadati</taxon>
        <taxon>Pseudomonadota</taxon>
        <taxon>Gammaproteobacteria</taxon>
        <taxon>Cellvibrionales</taxon>
        <taxon>Microbulbiferaceae</taxon>
        <taxon>Microbulbifer</taxon>
    </lineage>
</organism>
<feature type="domain" description="YrhK" evidence="2">
    <location>
        <begin position="6"/>
        <end position="58"/>
    </location>
</feature>
<dbReference type="InterPro" id="IPR025424">
    <property type="entry name" value="YrhK_domain"/>
</dbReference>
<dbReference type="RefSeq" id="WP_230436686.1">
    <property type="nucleotide sequence ID" value="NZ_CP087715.1"/>
</dbReference>
<feature type="transmembrane region" description="Helical" evidence="1">
    <location>
        <begin position="7"/>
        <end position="26"/>
    </location>
</feature>
<evidence type="ECO:0000313" key="3">
    <source>
        <dbReference type="EMBL" id="MFD1217514.1"/>
    </source>
</evidence>
<feature type="transmembrane region" description="Helical" evidence="1">
    <location>
        <begin position="32"/>
        <end position="56"/>
    </location>
</feature>
<dbReference type="EMBL" id="JBHTLR010000015">
    <property type="protein sequence ID" value="MFD1217514.1"/>
    <property type="molecule type" value="Genomic_DNA"/>
</dbReference>
<sequence length="65" mass="7170">MIKRRINLVLMILASLFFLVGSILFLPQFVNYSVVGVWFFATGSFTLLATSVADLLEELLGSTGQ</sequence>
<dbReference type="Proteomes" id="UP001597264">
    <property type="component" value="Unassembled WGS sequence"/>
</dbReference>
<evidence type="ECO:0000313" key="4">
    <source>
        <dbReference type="Proteomes" id="UP001597264"/>
    </source>
</evidence>
<keyword evidence="4" id="KW-1185">Reference proteome</keyword>